<proteinExistence type="predicted"/>
<dbReference type="AlphaFoldDB" id="A0A1X7K6S3"/>
<protein>
    <submittedName>
        <fullName evidence="1">Uncharacterized protein</fullName>
    </submittedName>
</protein>
<accession>A0A1X7K6S3</accession>
<dbReference type="STRING" id="1852522.SAMN06295960_2120"/>
<gene>
    <name evidence="1" type="ORF">SAMN06295960_2120</name>
</gene>
<dbReference type="EMBL" id="FXAZ01000002">
    <property type="protein sequence ID" value="SMG36480.1"/>
    <property type="molecule type" value="Genomic_DNA"/>
</dbReference>
<sequence length="55" mass="6510">MAEHDRKPHSCPEPELSTRMNFRVRANEAVLHLGVNIIEYIIRSHQKNSYAQYCR</sequence>
<name>A0A1X7K6S3_9BACL</name>
<keyword evidence="2" id="KW-1185">Reference proteome</keyword>
<evidence type="ECO:0000313" key="1">
    <source>
        <dbReference type="EMBL" id="SMG36480.1"/>
    </source>
</evidence>
<reference evidence="1 2" key="1">
    <citation type="submission" date="2017-04" db="EMBL/GenBank/DDBJ databases">
        <authorList>
            <person name="Afonso C.L."/>
            <person name="Miller P.J."/>
            <person name="Scott M.A."/>
            <person name="Spackman E."/>
            <person name="Goraichik I."/>
            <person name="Dimitrov K.M."/>
            <person name="Suarez D.L."/>
            <person name="Swayne D.E."/>
        </authorList>
    </citation>
    <scope>NUCLEOTIDE SEQUENCE [LARGE SCALE GENOMIC DNA]</scope>
    <source>
        <strain evidence="1 2">11</strain>
    </source>
</reference>
<dbReference type="Proteomes" id="UP000193834">
    <property type="component" value="Unassembled WGS sequence"/>
</dbReference>
<evidence type="ECO:0000313" key="2">
    <source>
        <dbReference type="Proteomes" id="UP000193834"/>
    </source>
</evidence>
<organism evidence="1 2">
    <name type="scientific">Paenibacillus aquistagni</name>
    <dbReference type="NCBI Taxonomy" id="1852522"/>
    <lineage>
        <taxon>Bacteria</taxon>
        <taxon>Bacillati</taxon>
        <taxon>Bacillota</taxon>
        <taxon>Bacilli</taxon>
        <taxon>Bacillales</taxon>
        <taxon>Paenibacillaceae</taxon>
        <taxon>Paenibacillus</taxon>
    </lineage>
</organism>